<keyword evidence="1" id="KW-0687">Ribonucleoprotein</keyword>
<sequence length="153" mass="17693">MIPLSVDRSPWIIAKIFNAKEGIVRIEEMDVFRLSHNLTLKIYNQTKGYPPDERFGLVSQMRRAASSVPMNLMEGSHRNNRKEYRQFVGIAKGSAAELKYQLLLSNDLGYLNKDIFQELFQITQRVLQMLEKLNSSLRSEKRTSDNGNRTTKV</sequence>
<comment type="caution">
    <text evidence="1">The sequence shown here is derived from an EMBL/GenBank/DDBJ whole genome shotgun (WGS) entry which is preliminary data.</text>
</comment>
<keyword evidence="2" id="KW-1185">Reference proteome</keyword>
<dbReference type="EMBL" id="BAFH01000002">
    <property type="protein sequence ID" value="GAB61216.1"/>
    <property type="molecule type" value="Genomic_DNA"/>
</dbReference>
<dbReference type="Gene3D" id="1.20.1440.60">
    <property type="entry name" value="23S rRNA-intervening sequence"/>
    <property type="match status" value="1"/>
</dbReference>
<dbReference type="AlphaFoldDB" id="I3IHM1"/>
<organism evidence="1 2">
    <name type="scientific">Candidatus Jettenia caeni</name>
    <dbReference type="NCBI Taxonomy" id="247490"/>
    <lineage>
        <taxon>Bacteria</taxon>
        <taxon>Pseudomonadati</taxon>
        <taxon>Planctomycetota</taxon>
        <taxon>Candidatus Brocadiia</taxon>
        <taxon>Candidatus Brocadiales</taxon>
        <taxon>Candidatus Brocadiaceae</taxon>
        <taxon>Candidatus Jettenia</taxon>
    </lineage>
</organism>
<name>I3IHM1_9BACT</name>
<dbReference type="eggNOG" id="ENOG5032YWC">
    <property type="taxonomic scope" value="Bacteria"/>
</dbReference>
<keyword evidence="1" id="KW-0689">Ribosomal protein</keyword>
<dbReference type="NCBIfam" id="TIGR02436">
    <property type="entry name" value="four helix bundle protein"/>
    <property type="match status" value="1"/>
</dbReference>
<proteinExistence type="predicted"/>
<dbReference type="Proteomes" id="UP000002985">
    <property type="component" value="Unassembled WGS sequence"/>
</dbReference>
<dbReference type="InterPro" id="IPR036583">
    <property type="entry name" value="23S_rRNA_IVS_sf"/>
</dbReference>
<dbReference type="STRING" id="247490.KSU1_B0359"/>
<gene>
    <name evidence="1" type="ORF">KSU1_B0359</name>
</gene>
<dbReference type="InterPro" id="IPR012657">
    <property type="entry name" value="23S_rRNA-intervening_sequence"/>
</dbReference>
<dbReference type="GO" id="GO:0005840">
    <property type="term" value="C:ribosome"/>
    <property type="evidence" value="ECO:0007669"/>
    <property type="project" value="UniProtKB-KW"/>
</dbReference>
<dbReference type="PANTHER" id="PTHR38471">
    <property type="entry name" value="FOUR HELIX BUNDLE PROTEIN"/>
    <property type="match status" value="1"/>
</dbReference>
<accession>I3IHM1</accession>
<dbReference type="CDD" id="cd16377">
    <property type="entry name" value="23S_rRNA_IVP_like"/>
    <property type="match status" value="1"/>
</dbReference>
<evidence type="ECO:0000313" key="2">
    <source>
        <dbReference type="Proteomes" id="UP000002985"/>
    </source>
</evidence>
<dbReference type="SUPFAM" id="SSF158446">
    <property type="entry name" value="IVS-encoded protein-like"/>
    <property type="match status" value="1"/>
</dbReference>
<protein>
    <submittedName>
        <fullName evidence="1">Ribosomal protein</fullName>
    </submittedName>
</protein>
<dbReference type="Pfam" id="PF05635">
    <property type="entry name" value="23S_rRNA_IVP"/>
    <property type="match status" value="1"/>
</dbReference>
<dbReference type="OrthoDB" id="276165at2"/>
<reference evidence="1 2" key="1">
    <citation type="journal article" date="2012" name="FEBS Lett.">
        <title>Anammox organism KSU-1 expresses a NirK-type copper-containing nitrite reductase instead of a NirS-type with cytochrome cd1.</title>
        <authorList>
            <person name="Hira D."/>
            <person name="Toh H."/>
            <person name="Migita C.T."/>
            <person name="Okubo H."/>
            <person name="Nishiyama T."/>
            <person name="Hattori M."/>
            <person name="Furukawa K."/>
            <person name="Fujii T."/>
        </authorList>
    </citation>
    <scope>NUCLEOTIDE SEQUENCE [LARGE SCALE GENOMIC DNA]</scope>
</reference>
<dbReference type="PANTHER" id="PTHR38471:SF2">
    <property type="entry name" value="FOUR HELIX BUNDLE PROTEIN"/>
    <property type="match status" value="1"/>
</dbReference>
<evidence type="ECO:0000313" key="1">
    <source>
        <dbReference type="EMBL" id="GAB61216.1"/>
    </source>
</evidence>